<accession>A0A918JKZ6</accession>
<sequence>MSDQVLLDCVEINTGNHITHSIIWMHGLGADANDFVPVVPELRLPKPSSIRFVFPNAPVRPVTLNNGIAMPAWFDIISLDRINGPEDEPGLREAQQAIEALIARENERGIPTENIFLAGFSQGCAMALLTGLRHPKKLAGLICLSGFLPLAAKTGAERSQANMDIPIFMAHGTQDPVVVPERALNSKAKLEELGYQNLQWHTYPMQHSVCLEEIRDISAFIQENLA</sequence>
<dbReference type="InterPro" id="IPR029058">
    <property type="entry name" value="AB_hydrolase_fold"/>
</dbReference>
<keyword evidence="2" id="KW-0378">Hydrolase</keyword>
<dbReference type="InterPro" id="IPR003140">
    <property type="entry name" value="PLipase/COase/thioEstase"/>
</dbReference>
<name>A0A918JKZ6_9BURK</name>
<dbReference type="Proteomes" id="UP000608345">
    <property type="component" value="Unassembled WGS sequence"/>
</dbReference>
<organism evidence="4 5">
    <name type="scientific">Advenella faeciporci</name>
    <dbReference type="NCBI Taxonomy" id="797535"/>
    <lineage>
        <taxon>Bacteria</taxon>
        <taxon>Pseudomonadati</taxon>
        <taxon>Pseudomonadota</taxon>
        <taxon>Betaproteobacteria</taxon>
        <taxon>Burkholderiales</taxon>
        <taxon>Alcaligenaceae</taxon>
    </lineage>
</organism>
<comment type="caution">
    <text evidence="4">The sequence shown here is derived from an EMBL/GenBank/DDBJ whole genome shotgun (WGS) entry which is preliminary data.</text>
</comment>
<dbReference type="PANTHER" id="PTHR10655">
    <property type="entry name" value="LYSOPHOSPHOLIPASE-RELATED"/>
    <property type="match status" value="1"/>
</dbReference>
<dbReference type="Pfam" id="PF02230">
    <property type="entry name" value="Abhydrolase_2"/>
    <property type="match status" value="1"/>
</dbReference>
<dbReference type="SUPFAM" id="SSF53474">
    <property type="entry name" value="alpha/beta-Hydrolases"/>
    <property type="match status" value="1"/>
</dbReference>
<evidence type="ECO:0000256" key="1">
    <source>
        <dbReference type="ARBA" id="ARBA00006499"/>
    </source>
</evidence>
<dbReference type="RefSeq" id="WP_189384895.1">
    <property type="nucleotide sequence ID" value="NZ_BAABFY010000052.1"/>
</dbReference>
<comment type="similarity">
    <text evidence="1">Belongs to the AB hydrolase superfamily. AB hydrolase 2 family.</text>
</comment>
<evidence type="ECO:0000313" key="4">
    <source>
        <dbReference type="EMBL" id="GGW86299.1"/>
    </source>
</evidence>
<reference evidence="4" key="2">
    <citation type="submission" date="2020-09" db="EMBL/GenBank/DDBJ databases">
        <authorList>
            <person name="Sun Q."/>
            <person name="Kim S."/>
        </authorList>
    </citation>
    <scope>NUCLEOTIDE SEQUENCE</scope>
    <source>
        <strain evidence="4">KCTC 23732</strain>
    </source>
</reference>
<gene>
    <name evidence="4" type="ORF">GCM10011450_15240</name>
</gene>
<evidence type="ECO:0000259" key="3">
    <source>
        <dbReference type="Pfam" id="PF02230"/>
    </source>
</evidence>
<dbReference type="AlphaFoldDB" id="A0A918JKZ6"/>
<dbReference type="GO" id="GO:0016787">
    <property type="term" value="F:hydrolase activity"/>
    <property type="evidence" value="ECO:0007669"/>
    <property type="project" value="UniProtKB-KW"/>
</dbReference>
<dbReference type="EMBL" id="BMYS01000009">
    <property type="protein sequence ID" value="GGW86299.1"/>
    <property type="molecule type" value="Genomic_DNA"/>
</dbReference>
<dbReference type="Gene3D" id="3.40.50.1820">
    <property type="entry name" value="alpha/beta hydrolase"/>
    <property type="match status" value="1"/>
</dbReference>
<evidence type="ECO:0000256" key="2">
    <source>
        <dbReference type="ARBA" id="ARBA00022801"/>
    </source>
</evidence>
<reference evidence="4" key="1">
    <citation type="journal article" date="2014" name="Int. J. Syst. Evol. Microbiol.">
        <title>Complete genome sequence of Corynebacterium casei LMG S-19264T (=DSM 44701T), isolated from a smear-ripened cheese.</title>
        <authorList>
            <consortium name="US DOE Joint Genome Institute (JGI-PGF)"/>
            <person name="Walter F."/>
            <person name="Albersmeier A."/>
            <person name="Kalinowski J."/>
            <person name="Ruckert C."/>
        </authorList>
    </citation>
    <scope>NUCLEOTIDE SEQUENCE</scope>
    <source>
        <strain evidence="4">KCTC 23732</strain>
    </source>
</reference>
<dbReference type="PANTHER" id="PTHR10655:SF17">
    <property type="entry name" value="LYSOPHOSPHOLIPASE-LIKE PROTEIN 1"/>
    <property type="match status" value="1"/>
</dbReference>
<protein>
    <submittedName>
        <fullName evidence="4">Carboxylesterase</fullName>
    </submittedName>
</protein>
<proteinExistence type="inferred from homology"/>
<keyword evidence="5" id="KW-1185">Reference proteome</keyword>
<feature type="domain" description="Phospholipase/carboxylesterase/thioesterase" evidence="3">
    <location>
        <begin position="17"/>
        <end position="223"/>
    </location>
</feature>
<evidence type="ECO:0000313" key="5">
    <source>
        <dbReference type="Proteomes" id="UP000608345"/>
    </source>
</evidence>
<dbReference type="InterPro" id="IPR050565">
    <property type="entry name" value="LYPA1-2/EST-like"/>
</dbReference>